<dbReference type="Pfam" id="PF08126">
    <property type="entry name" value="Propeptide_C25"/>
    <property type="match status" value="1"/>
</dbReference>
<feature type="domain" description="Gingipain propeptide" evidence="1">
    <location>
        <begin position="21"/>
        <end position="192"/>
    </location>
</feature>
<dbReference type="EMBL" id="UINC01034634">
    <property type="protein sequence ID" value="SVB25782.1"/>
    <property type="molecule type" value="Genomic_DNA"/>
</dbReference>
<dbReference type="Gene3D" id="2.60.40.3800">
    <property type="match status" value="1"/>
</dbReference>
<proteinExistence type="predicted"/>
<protein>
    <recommendedName>
        <fullName evidence="1">Gingipain propeptide domain-containing protein</fullName>
    </recommendedName>
</protein>
<dbReference type="InterPro" id="IPR012600">
    <property type="entry name" value="Propeptide_C25"/>
</dbReference>
<evidence type="ECO:0000259" key="1">
    <source>
        <dbReference type="Pfam" id="PF08126"/>
    </source>
</evidence>
<organism evidence="2">
    <name type="scientific">marine metagenome</name>
    <dbReference type="NCBI Taxonomy" id="408172"/>
    <lineage>
        <taxon>unclassified sequences</taxon>
        <taxon>metagenomes</taxon>
        <taxon>ecological metagenomes</taxon>
    </lineage>
</organism>
<gene>
    <name evidence="2" type="ORF">METZ01_LOCUS178636</name>
</gene>
<evidence type="ECO:0000313" key="2">
    <source>
        <dbReference type="EMBL" id="SVB25782.1"/>
    </source>
</evidence>
<accession>A0A382CIZ8</accession>
<dbReference type="GO" id="GO:0004197">
    <property type="term" value="F:cysteine-type endopeptidase activity"/>
    <property type="evidence" value="ECO:0007669"/>
    <property type="project" value="InterPro"/>
</dbReference>
<dbReference type="InterPro" id="IPR038490">
    <property type="entry name" value="Gingipain_propep_sf"/>
</dbReference>
<feature type="non-terminal residue" evidence="2">
    <location>
        <position position="206"/>
    </location>
</feature>
<reference evidence="2" key="1">
    <citation type="submission" date="2018-05" db="EMBL/GenBank/DDBJ databases">
        <authorList>
            <person name="Lanie J.A."/>
            <person name="Ng W.-L."/>
            <person name="Kazmierczak K.M."/>
            <person name="Andrzejewski T.M."/>
            <person name="Davidsen T.M."/>
            <person name="Wayne K.J."/>
            <person name="Tettelin H."/>
            <person name="Glass J.I."/>
            <person name="Rusch D."/>
            <person name="Podicherti R."/>
            <person name="Tsui H.-C.T."/>
            <person name="Winkler M.E."/>
        </authorList>
    </citation>
    <scope>NUCLEOTIDE SEQUENCE</scope>
</reference>
<name>A0A382CIZ8_9ZZZZ</name>
<dbReference type="AlphaFoldDB" id="A0A382CIZ8"/>
<sequence>MENMKKMFIISILFASLFAVKKPDYVKLISSDIQSTTIEFNLDDYILVPVQTADGVMYLARFENGASFLKIGAPDIQKFSRSIIIPDDAEMKIEILSSEFTEYENISIAPSKGNLSRLINPSNLPYEFGTEYSQDVFFPPNIANLQKPYILKNIRGITVDFHPIQYNPIKKVLRIYHQIKVEVTTESMGETNVLNRKVGEQLIARE</sequence>